<feature type="transmembrane region" description="Helical" evidence="2">
    <location>
        <begin position="160"/>
        <end position="182"/>
    </location>
</feature>
<dbReference type="AlphaFoldDB" id="A0A7K0DGG7"/>
<evidence type="ECO:0000313" key="3">
    <source>
        <dbReference type="EMBL" id="MQY24910.1"/>
    </source>
</evidence>
<proteinExistence type="predicted"/>
<reference evidence="3 4" key="1">
    <citation type="submission" date="2019-10" db="EMBL/GenBank/DDBJ databases">
        <title>Nocardia macrotermitis sp. nov. and Nocardia aurantia sp. nov., isolated from the gut of fungus growing-termite Macrotermes natalensis.</title>
        <authorList>
            <person name="Benndorf R."/>
            <person name="Schwitalla J."/>
            <person name="Martin K."/>
            <person name="De Beer W."/>
            <person name="Kaster A.-K."/>
            <person name="Vollmers J."/>
            <person name="Poulsen M."/>
            <person name="Beemelmanns C."/>
        </authorList>
    </citation>
    <scope>NUCLEOTIDE SEQUENCE [LARGE SCALE GENOMIC DNA]</scope>
    <source>
        <strain evidence="3 4">RB56</strain>
    </source>
</reference>
<dbReference type="OrthoDB" id="4556509at2"/>
<comment type="caution">
    <text evidence="3">The sequence shown here is derived from an EMBL/GenBank/DDBJ whole genome shotgun (WGS) entry which is preliminary data.</text>
</comment>
<evidence type="ECO:0000256" key="2">
    <source>
        <dbReference type="SAM" id="Phobius"/>
    </source>
</evidence>
<keyword evidence="2" id="KW-0812">Transmembrane</keyword>
<evidence type="ECO:0008006" key="5">
    <source>
        <dbReference type="Google" id="ProtNLM"/>
    </source>
</evidence>
<sequence length="867" mass="93543">MVDDQSSGSAGSSEIAELRQRVATARGKLPLQTDPALLEAMSDSEIAAERELAEWIRAQRRQQRRRAVTNELAAEQRDRKVADSIRRSDEADAHWHRRALAARRRVSSPDARLAQLFRRAEWSSRALIAVVVLGMIWAGVNVQHNLVPSGDMTDPLYWLSYGFEAMISIPIITIMVVTTTAARWGRDVARGKVVLLEIGLLSVTIALNAGPHIAAGRMAHAAEAAVAPIMVGVIIWLHAWVAARYATLIDGAPVVDTHVGPAPHPRPVTVPAEHPHRPHPIPHTPTTFDDRHAHPAPTPSHSPEDPPAGHLPIEPRNGTIRSGLIDPIPMTDLPRPVSDPIHFPSRNGHGGTNGHGYDGLGTRTGNARPNGHNPEGNPAGLHDSSDRARQDGRNMDRRSTNGHDTRTGHNGHDGHDGRPNGIPFTDIGSGRHGSSHPNHNGHHLDGLAHDDHGYDVDMSYGHNGFDSDRLWQREEPSNHESRTGHGAANGLAYDSDRIDTGPISDVDRETHSHNEFRDEQDDHIGNRADRGRNGRGANDDRDSGNDGTARQIPNGRDYDVPNSVAGNSEGDHDYRGGSSRNGSDHRDAGRAGESERSAHDGLGGQNGRAINGGNELHGLSAHSTGRTTDDHLVAESAPERKANGYNHNPAAAFSRTDTAVAIADAPESATAPVRPAVPVTAEPQLVAVAAPASKTRQSPRAPREPEPAALPGLEMPAREERPTRKKTDPRPAPAESERPSRRDRADRVSSDEPPAARTTSEPTTGRRRTAEADRSIAQPLPIPADTLYSDSDDFDTDIAEVEIWSVARDISNRGMSRLPVEQLVEILTFADQSWTPAAIGAEVGMSGSAVLRILEAARRLRAAAYSG</sequence>
<feature type="region of interest" description="Disordered" evidence="1">
    <location>
        <begin position="260"/>
        <end position="448"/>
    </location>
</feature>
<feature type="compositionally biased region" description="Basic and acidic residues" evidence="1">
    <location>
        <begin position="716"/>
        <end position="750"/>
    </location>
</feature>
<feature type="compositionally biased region" description="Basic and acidic residues" evidence="1">
    <location>
        <begin position="383"/>
        <end position="418"/>
    </location>
</feature>
<dbReference type="EMBL" id="WEGI01000001">
    <property type="protein sequence ID" value="MQY24910.1"/>
    <property type="molecule type" value="Genomic_DNA"/>
</dbReference>
<dbReference type="Proteomes" id="UP000431401">
    <property type="component" value="Unassembled WGS sequence"/>
</dbReference>
<feature type="region of interest" description="Disordered" evidence="1">
    <location>
        <begin position="474"/>
        <end position="626"/>
    </location>
</feature>
<feature type="transmembrane region" description="Helical" evidence="2">
    <location>
        <begin position="122"/>
        <end position="140"/>
    </location>
</feature>
<accession>A0A7K0DGG7</accession>
<dbReference type="RefSeq" id="WP_153338769.1">
    <property type="nucleotide sequence ID" value="NZ_WEGI01000001.1"/>
</dbReference>
<feature type="compositionally biased region" description="Gly residues" evidence="1">
    <location>
        <begin position="348"/>
        <end position="359"/>
    </location>
</feature>
<feature type="compositionally biased region" description="Basic and acidic residues" evidence="1">
    <location>
        <begin position="494"/>
        <end position="544"/>
    </location>
</feature>
<name>A0A7K0DGG7_9NOCA</name>
<protein>
    <recommendedName>
        <fullName evidence="5">DUF2637 domain-containing protein</fullName>
    </recommendedName>
</protein>
<keyword evidence="2" id="KW-1133">Transmembrane helix</keyword>
<gene>
    <name evidence="3" type="ORF">NRB56_04640</name>
</gene>
<feature type="region of interest" description="Disordered" evidence="1">
    <location>
        <begin position="689"/>
        <end position="789"/>
    </location>
</feature>
<organism evidence="3 4">
    <name type="scientific">Nocardia aurantia</name>
    <dbReference type="NCBI Taxonomy" id="2585199"/>
    <lineage>
        <taxon>Bacteria</taxon>
        <taxon>Bacillati</taxon>
        <taxon>Actinomycetota</taxon>
        <taxon>Actinomycetes</taxon>
        <taxon>Mycobacteriales</taxon>
        <taxon>Nocardiaceae</taxon>
        <taxon>Nocardia</taxon>
    </lineage>
</organism>
<evidence type="ECO:0000313" key="4">
    <source>
        <dbReference type="Proteomes" id="UP000431401"/>
    </source>
</evidence>
<evidence type="ECO:0000256" key="1">
    <source>
        <dbReference type="SAM" id="MobiDB-lite"/>
    </source>
</evidence>
<keyword evidence="2" id="KW-0472">Membrane</keyword>
<feature type="compositionally biased region" description="Basic and acidic residues" evidence="1">
    <location>
        <begin position="582"/>
        <end position="599"/>
    </location>
</feature>
<feature type="compositionally biased region" description="Basic and acidic residues" evidence="1">
    <location>
        <begin position="474"/>
        <end position="483"/>
    </location>
</feature>
<feature type="transmembrane region" description="Helical" evidence="2">
    <location>
        <begin position="194"/>
        <end position="213"/>
    </location>
</feature>
<keyword evidence="4" id="KW-1185">Reference proteome</keyword>